<evidence type="ECO:0000313" key="4">
    <source>
        <dbReference type="EMBL" id="REF31452.1"/>
    </source>
</evidence>
<dbReference type="SUPFAM" id="SSF110738">
    <property type="entry name" value="Glycerate kinase I"/>
    <property type="match status" value="1"/>
</dbReference>
<dbReference type="OrthoDB" id="9774290at2"/>
<dbReference type="PANTHER" id="PTHR21599">
    <property type="entry name" value="GLYCERATE KINASE"/>
    <property type="match status" value="1"/>
</dbReference>
<dbReference type="PANTHER" id="PTHR21599:SF0">
    <property type="entry name" value="GLYCERATE KINASE"/>
    <property type="match status" value="1"/>
</dbReference>
<sequence>MRVLVAPGRVGELSPPEVSRIVATAWREAAPHVEIEALPQIDGGIGTASVLAATSAPGDVDATVVEAHGARVPAFVSADGTRAWLDAAEAEAAGAPGSGTLGAVVAALADAGAHTLSIGLSSTAALDGGRGFVAALAGTPAHEPDADAVRRAAERVAGLRISALVDTDRQLLGFQGASFSAVEELGVTKEAAQAAEHAMGQWLDVVRAAVPARTDLLAGTSIRPERQPGAGAAGGLGFLLAALGAALVPAPAFGARATGLADRIAASDLVVTATGIFDWRVLEHSVLAEVATAAGALARPAVVLADEVHVGRREQMSLGLQGTYSISRSGWMRPEPLAVAELADELARLTRRVAGTWTPAPRPDVP</sequence>
<evidence type="ECO:0000256" key="3">
    <source>
        <dbReference type="ARBA" id="ARBA00022777"/>
    </source>
</evidence>
<proteinExistence type="inferred from homology"/>
<dbReference type="GO" id="GO:0031388">
    <property type="term" value="P:organic acid phosphorylation"/>
    <property type="evidence" value="ECO:0007669"/>
    <property type="project" value="InterPro"/>
</dbReference>
<keyword evidence="3 4" id="KW-0418">Kinase</keyword>
<keyword evidence="5" id="KW-1185">Reference proteome</keyword>
<gene>
    <name evidence="4" type="ORF">DFJ65_2519</name>
</gene>
<evidence type="ECO:0000256" key="2">
    <source>
        <dbReference type="ARBA" id="ARBA00022679"/>
    </source>
</evidence>
<organism evidence="4 5">
    <name type="scientific">Calidifontibacter indicus</name>
    <dbReference type="NCBI Taxonomy" id="419650"/>
    <lineage>
        <taxon>Bacteria</taxon>
        <taxon>Bacillati</taxon>
        <taxon>Actinomycetota</taxon>
        <taxon>Actinomycetes</taxon>
        <taxon>Micrococcales</taxon>
        <taxon>Dermacoccaceae</taxon>
        <taxon>Calidifontibacter</taxon>
    </lineage>
</organism>
<dbReference type="EMBL" id="QTUA01000001">
    <property type="protein sequence ID" value="REF31452.1"/>
    <property type="molecule type" value="Genomic_DNA"/>
</dbReference>
<dbReference type="Proteomes" id="UP000256253">
    <property type="component" value="Unassembled WGS sequence"/>
</dbReference>
<protein>
    <submittedName>
        <fullName evidence="4">Glycerate kinase</fullName>
    </submittedName>
</protein>
<dbReference type="AlphaFoldDB" id="A0A3D9UPS1"/>
<dbReference type="InterPro" id="IPR004381">
    <property type="entry name" value="Glycerate_kinase"/>
</dbReference>
<dbReference type="InterPro" id="IPR018197">
    <property type="entry name" value="Glycerate_kinase_RE-like"/>
</dbReference>
<reference evidence="4 5" key="1">
    <citation type="submission" date="2018-08" db="EMBL/GenBank/DDBJ databases">
        <title>Sequencing the genomes of 1000 actinobacteria strains.</title>
        <authorList>
            <person name="Klenk H.-P."/>
        </authorList>
    </citation>
    <scope>NUCLEOTIDE SEQUENCE [LARGE SCALE GENOMIC DNA]</scope>
    <source>
        <strain evidence="4 5">DSM 22967</strain>
    </source>
</reference>
<dbReference type="InterPro" id="IPR018193">
    <property type="entry name" value="Glyc_kinase_flavodox-like_fold"/>
</dbReference>
<evidence type="ECO:0000313" key="5">
    <source>
        <dbReference type="Proteomes" id="UP000256253"/>
    </source>
</evidence>
<dbReference type="Pfam" id="PF02595">
    <property type="entry name" value="Gly_kinase"/>
    <property type="match status" value="1"/>
</dbReference>
<comment type="caution">
    <text evidence="4">The sequence shown here is derived from an EMBL/GenBank/DDBJ whole genome shotgun (WGS) entry which is preliminary data.</text>
</comment>
<accession>A0A3D9UPS1</accession>
<keyword evidence="2" id="KW-0808">Transferase</keyword>
<dbReference type="InterPro" id="IPR036129">
    <property type="entry name" value="Glycerate_kinase_sf"/>
</dbReference>
<evidence type="ECO:0000256" key="1">
    <source>
        <dbReference type="ARBA" id="ARBA00006284"/>
    </source>
</evidence>
<name>A0A3D9UPS1_9MICO</name>
<comment type="similarity">
    <text evidence="1">Belongs to the glycerate kinase type-1 family.</text>
</comment>
<dbReference type="Gene3D" id="3.90.1510.10">
    <property type="entry name" value="Glycerate kinase, domain 2"/>
    <property type="match status" value="1"/>
</dbReference>
<dbReference type="GO" id="GO:0008887">
    <property type="term" value="F:glycerate kinase activity"/>
    <property type="evidence" value="ECO:0007669"/>
    <property type="project" value="InterPro"/>
</dbReference>
<dbReference type="RefSeq" id="WP_115923282.1">
    <property type="nucleotide sequence ID" value="NZ_QTUA01000001.1"/>
</dbReference>
<dbReference type="Gene3D" id="3.40.50.10350">
    <property type="entry name" value="Glycerate kinase, domain 1"/>
    <property type="match status" value="1"/>
</dbReference>